<name>A0A1G6YS52_9ACTN</name>
<reference evidence="5" key="1">
    <citation type="submission" date="2016-10" db="EMBL/GenBank/DDBJ databases">
        <authorList>
            <person name="Varghese N."/>
            <person name="Submissions S."/>
        </authorList>
    </citation>
    <scope>NUCLEOTIDE SEQUENCE [LARGE SCALE GENOMIC DNA]</scope>
    <source>
        <strain evidence="5">CGMCC 4.3516</strain>
    </source>
</reference>
<evidence type="ECO:0000313" key="5">
    <source>
        <dbReference type="Proteomes" id="UP000198949"/>
    </source>
</evidence>
<dbReference type="AlphaFoldDB" id="A0A1G6YS52"/>
<comment type="similarity">
    <text evidence="2 3">Belongs to the YajQ family.</text>
</comment>
<dbReference type="EMBL" id="FNAD01000009">
    <property type="protein sequence ID" value="SDD93131.1"/>
    <property type="molecule type" value="Genomic_DNA"/>
</dbReference>
<dbReference type="Gene3D" id="3.30.70.990">
    <property type="entry name" value="YajQ-like, domain 2"/>
    <property type="match status" value="1"/>
</dbReference>
<dbReference type="GO" id="GO:0000166">
    <property type="term" value="F:nucleotide binding"/>
    <property type="evidence" value="ECO:0007669"/>
    <property type="project" value="UniProtKB-UniRule"/>
</dbReference>
<dbReference type="PANTHER" id="PTHR30476">
    <property type="entry name" value="UPF0234 PROTEIN YAJQ"/>
    <property type="match status" value="1"/>
</dbReference>
<dbReference type="InterPro" id="IPR007551">
    <property type="entry name" value="YajQ/Smlt4090-like"/>
</dbReference>
<dbReference type="OrthoDB" id="9801447at2"/>
<dbReference type="NCBIfam" id="NF003819">
    <property type="entry name" value="PRK05412.1"/>
    <property type="match status" value="1"/>
</dbReference>
<organism evidence="4 5">
    <name type="scientific">Glycomyces harbinensis</name>
    <dbReference type="NCBI Taxonomy" id="58114"/>
    <lineage>
        <taxon>Bacteria</taxon>
        <taxon>Bacillati</taxon>
        <taxon>Actinomycetota</taxon>
        <taxon>Actinomycetes</taxon>
        <taxon>Glycomycetales</taxon>
        <taxon>Glycomycetaceae</taxon>
        <taxon>Glycomyces</taxon>
    </lineage>
</organism>
<dbReference type="Gene3D" id="3.30.70.860">
    <property type="match status" value="1"/>
</dbReference>
<dbReference type="FunFam" id="3.30.70.860:FF:000004">
    <property type="entry name" value="UPF0234 protein AWC22_11905"/>
    <property type="match status" value="1"/>
</dbReference>
<evidence type="ECO:0000256" key="3">
    <source>
        <dbReference type="HAMAP-Rule" id="MF_00632"/>
    </source>
</evidence>
<dbReference type="InterPro" id="IPR035570">
    <property type="entry name" value="UPF0234_N"/>
</dbReference>
<dbReference type="PANTHER" id="PTHR30476:SF0">
    <property type="entry name" value="UPF0234 PROTEIN YAJQ"/>
    <property type="match status" value="1"/>
</dbReference>
<keyword evidence="1 3" id="KW-0547">Nucleotide-binding</keyword>
<accession>A0A1G6YS52</accession>
<dbReference type="InterPro" id="IPR036183">
    <property type="entry name" value="YajQ-like_sf"/>
</dbReference>
<dbReference type="HAMAP" id="MF_00632">
    <property type="entry name" value="UPF0234"/>
    <property type="match status" value="1"/>
</dbReference>
<keyword evidence="5" id="KW-1185">Reference proteome</keyword>
<evidence type="ECO:0000313" key="4">
    <source>
        <dbReference type="EMBL" id="SDD93131.1"/>
    </source>
</evidence>
<gene>
    <name evidence="4" type="ORF">SAMN05216270_109141</name>
</gene>
<comment type="function">
    <text evidence="3">Nucleotide-binding protein.</text>
</comment>
<dbReference type="Pfam" id="PF04461">
    <property type="entry name" value="YajQ"/>
    <property type="match status" value="1"/>
</dbReference>
<dbReference type="GO" id="GO:0005829">
    <property type="term" value="C:cytosol"/>
    <property type="evidence" value="ECO:0007669"/>
    <property type="project" value="TreeGrafter"/>
</dbReference>
<dbReference type="InterPro" id="IPR035571">
    <property type="entry name" value="UPF0234-like_C"/>
</dbReference>
<proteinExistence type="inferred from homology"/>
<dbReference type="Proteomes" id="UP000198949">
    <property type="component" value="Unassembled WGS sequence"/>
</dbReference>
<protein>
    <recommendedName>
        <fullName evidence="3">Nucleotide-binding protein SAMN05216270_109141</fullName>
    </recommendedName>
</protein>
<sequence>MADASFDIVSEIDLAELDNAINQAQRELGTRFDFRGTGAGVERSGDEAAVITAETEDRVKAALEVLKEKLIKRGISLKALDAGEPRQSGKESKIDVSFKQGISTEDAKKIGKIIRDEGPKGVKPQVQGDKLRVTGKKRDDLQEVIALLKGKDLEVALQFTNYR</sequence>
<evidence type="ECO:0000256" key="1">
    <source>
        <dbReference type="ARBA" id="ARBA00022741"/>
    </source>
</evidence>
<dbReference type="RefSeq" id="WP_091037365.1">
    <property type="nucleotide sequence ID" value="NZ_FNAD01000009.1"/>
</dbReference>
<dbReference type="SUPFAM" id="SSF89963">
    <property type="entry name" value="YajQ-like"/>
    <property type="match status" value="2"/>
</dbReference>
<dbReference type="CDD" id="cd11740">
    <property type="entry name" value="YajQ_like"/>
    <property type="match status" value="1"/>
</dbReference>
<evidence type="ECO:0000256" key="2">
    <source>
        <dbReference type="ARBA" id="ARBA00093450"/>
    </source>
</evidence>